<name>J3LC17_ORYBR</name>
<dbReference type="HOGENOM" id="CLU_1430060_0_0_1"/>
<dbReference type="AlphaFoldDB" id="J3LC17"/>
<proteinExistence type="predicted"/>
<protein>
    <submittedName>
        <fullName evidence="1">Uncharacterized protein</fullName>
    </submittedName>
</protein>
<keyword evidence="2" id="KW-1185">Reference proteome</keyword>
<evidence type="ECO:0000313" key="2">
    <source>
        <dbReference type="Proteomes" id="UP000006038"/>
    </source>
</evidence>
<evidence type="ECO:0000313" key="1">
    <source>
        <dbReference type="EnsemblPlants" id="OB02G21840.1"/>
    </source>
</evidence>
<sequence>MSYSIVVPSSPSPLQHDALEHEHAVWEVDAEDDGLFAPPVDRELEEPRLTDARLGEARVEACADELGQQQLRQPNLAKEGFELGMLRRVAQPVIDIQVALLNLNMQEHVNDFRYEALRREAQIGGSTARKVLSYLTPHNPLQFHAAMSMKLSGVLEKMNKLVVVKLLLEQRDYRGIFVPPSWQKQQKCLE</sequence>
<reference evidence="1" key="1">
    <citation type="submission" date="2013-04" db="UniProtKB">
        <authorList>
            <consortium name="EnsemblPlants"/>
        </authorList>
    </citation>
    <scope>IDENTIFICATION</scope>
</reference>
<accession>J3LC17</accession>
<dbReference type="Proteomes" id="UP000006038">
    <property type="component" value="Unassembled WGS sequence"/>
</dbReference>
<dbReference type="Gramene" id="OB02G21840.1">
    <property type="protein sequence ID" value="OB02G21840.1"/>
    <property type="gene ID" value="OB02G21840"/>
</dbReference>
<dbReference type="EnsemblPlants" id="OB02G21840.1">
    <property type="protein sequence ID" value="OB02G21840.1"/>
    <property type="gene ID" value="OB02G21840"/>
</dbReference>
<organism evidence="1">
    <name type="scientific">Oryza brachyantha</name>
    <name type="common">malo sina</name>
    <dbReference type="NCBI Taxonomy" id="4533"/>
    <lineage>
        <taxon>Eukaryota</taxon>
        <taxon>Viridiplantae</taxon>
        <taxon>Streptophyta</taxon>
        <taxon>Embryophyta</taxon>
        <taxon>Tracheophyta</taxon>
        <taxon>Spermatophyta</taxon>
        <taxon>Magnoliopsida</taxon>
        <taxon>Liliopsida</taxon>
        <taxon>Poales</taxon>
        <taxon>Poaceae</taxon>
        <taxon>BOP clade</taxon>
        <taxon>Oryzoideae</taxon>
        <taxon>Oryzeae</taxon>
        <taxon>Oryzinae</taxon>
        <taxon>Oryza</taxon>
    </lineage>
</organism>